<dbReference type="InterPro" id="IPR000675">
    <property type="entry name" value="Cutinase/axe"/>
</dbReference>
<accession>A0A543FFN0</accession>
<dbReference type="InterPro" id="IPR029058">
    <property type="entry name" value="AB_hydrolase_fold"/>
</dbReference>
<evidence type="ECO:0000256" key="2">
    <source>
        <dbReference type="ARBA" id="ARBA00022487"/>
    </source>
</evidence>
<comment type="caution">
    <text evidence="6">The sequence shown here is derived from an EMBL/GenBank/DDBJ whole genome shotgun (WGS) entry which is preliminary data.</text>
</comment>
<feature type="chain" id="PRO_5038991487" evidence="5">
    <location>
        <begin position="24"/>
        <end position="409"/>
    </location>
</feature>
<reference evidence="6 7" key="1">
    <citation type="submission" date="2019-06" db="EMBL/GenBank/DDBJ databases">
        <title>Sequencing the genomes of 1000 actinobacteria strains.</title>
        <authorList>
            <person name="Klenk H.-P."/>
        </authorList>
    </citation>
    <scope>NUCLEOTIDE SEQUENCE [LARGE SCALE GENOMIC DNA]</scope>
    <source>
        <strain evidence="6 7">DSM 103495</strain>
    </source>
</reference>
<organism evidence="6 7">
    <name type="scientific">Nocardia bhagyanarayanae</name>
    <dbReference type="NCBI Taxonomy" id="1215925"/>
    <lineage>
        <taxon>Bacteria</taxon>
        <taxon>Bacillati</taxon>
        <taxon>Actinomycetota</taxon>
        <taxon>Actinomycetes</taxon>
        <taxon>Mycobacteriales</taxon>
        <taxon>Nocardiaceae</taxon>
        <taxon>Nocardia</taxon>
    </lineage>
</organism>
<keyword evidence="4" id="KW-1015">Disulfide bond</keyword>
<keyword evidence="3" id="KW-0378">Hydrolase</keyword>
<protein>
    <submittedName>
        <fullName evidence="6">Cutinase</fullName>
    </submittedName>
</protein>
<evidence type="ECO:0000256" key="4">
    <source>
        <dbReference type="ARBA" id="ARBA00023157"/>
    </source>
</evidence>
<feature type="signal peptide" evidence="5">
    <location>
        <begin position="1"/>
        <end position="23"/>
    </location>
</feature>
<keyword evidence="5" id="KW-0732">Signal</keyword>
<sequence length="409" mass="40481">MTTMRGRRIAAAAAATVCGTVAANVMLGASTAWSVPIGPGCPALYVIGVQGTGQSAPNADPLADTGVVGALIAPVVSAVPHLVQRSYIPYGAGFGGIVPGGGPDPYVASVTDGRTKLDAAAAEIVAACPSTLIAAVGFSQGAQAVSSFARDVGAGAGPVPADKIAGVALYSNPDRAPGAGVLPGRPGQLTPDPAPGTAGAAIAGVRIANPPAAGSGIAGAADFGALTGRVADICTDGDLACSAPDRAAVLRFAAIIGAQADLANPLAALGSINASLSGALGEAWNTVLANDFRVGHGVVDYAPTASLAQRLIEAADPRITPADPGLAAARWGEIIAAITVNPLELGKLFGQLAGAWGQLADDNADLVNPLIWARYLDTVNRHNNYALGQLDSGIAWLIALAHDLAGSRR</sequence>
<evidence type="ECO:0000256" key="3">
    <source>
        <dbReference type="ARBA" id="ARBA00022801"/>
    </source>
</evidence>
<evidence type="ECO:0000313" key="7">
    <source>
        <dbReference type="Proteomes" id="UP000316331"/>
    </source>
</evidence>
<evidence type="ECO:0000313" key="6">
    <source>
        <dbReference type="EMBL" id="TQM32670.1"/>
    </source>
</evidence>
<proteinExistence type="inferred from homology"/>
<gene>
    <name evidence="6" type="ORF">FB390_4365</name>
</gene>
<dbReference type="PANTHER" id="PTHR33630:SF9">
    <property type="entry name" value="CUTINASE 4"/>
    <property type="match status" value="1"/>
</dbReference>
<dbReference type="SUPFAM" id="SSF53474">
    <property type="entry name" value="alpha/beta-Hydrolases"/>
    <property type="match status" value="1"/>
</dbReference>
<name>A0A543FFN0_9NOCA</name>
<dbReference type="AlphaFoldDB" id="A0A543FFN0"/>
<dbReference type="PANTHER" id="PTHR33630">
    <property type="entry name" value="CUTINASE RV1984C-RELATED-RELATED"/>
    <property type="match status" value="1"/>
</dbReference>
<dbReference type="EMBL" id="VFPG01000001">
    <property type="protein sequence ID" value="TQM32670.1"/>
    <property type="molecule type" value="Genomic_DNA"/>
</dbReference>
<keyword evidence="7" id="KW-1185">Reference proteome</keyword>
<evidence type="ECO:0000256" key="1">
    <source>
        <dbReference type="ARBA" id="ARBA00007534"/>
    </source>
</evidence>
<dbReference type="Gene3D" id="3.40.50.1820">
    <property type="entry name" value="alpha/beta hydrolase"/>
    <property type="match status" value="1"/>
</dbReference>
<keyword evidence="2" id="KW-0719">Serine esterase</keyword>
<dbReference type="Proteomes" id="UP000316331">
    <property type="component" value="Unassembled WGS sequence"/>
</dbReference>
<evidence type="ECO:0000256" key="5">
    <source>
        <dbReference type="SAM" id="SignalP"/>
    </source>
</evidence>
<dbReference type="GO" id="GO:0052689">
    <property type="term" value="F:carboxylic ester hydrolase activity"/>
    <property type="evidence" value="ECO:0007669"/>
    <property type="project" value="UniProtKB-KW"/>
</dbReference>
<dbReference type="Pfam" id="PF01083">
    <property type="entry name" value="Cutinase"/>
    <property type="match status" value="1"/>
</dbReference>
<dbReference type="SMART" id="SM01110">
    <property type="entry name" value="Cutinase"/>
    <property type="match status" value="1"/>
</dbReference>
<comment type="similarity">
    <text evidence="1">Belongs to the cutinase family.</text>
</comment>